<comment type="caution">
    <text evidence="1">The sequence shown here is derived from an EMBL/GenBank/DDBJ whole genome shotgun (WGS) entry which is preliminary data.</text>
</comment>
<accession>A0ABP7N2L6</accession>
<sequence>MNPDSNYAEIESSDEHSALVYTDYIQSLERTFHFNPACNFTQTNRSDALICICLRIMN</sequence>
<organism evidence="1 2">
    <name type="scientific">Litoribacillus peritrichatus</name>
    <dbReference type="NCBI Taxonomy" id="718191"/>
    <lineage>
        <taxon>Bacteria</taxon>
        <taxon>Pseudomonadati</taxon>
        <taxon>Pseudomonadota</taxon>
        <taxon>Gammaproteobacteria</taxon>
        <taxon>Oceanospirillales</taxon>
        <taxon>Oceanospirillaceae</taxon>
        <taxon>Litoribacillus</taxon>
    </lineage>
</organism>
<protein>
    <submittedName>
        <fullName evidence="1">Uncharacterized protein</fullName>
    </submittedName>
</protein>
<gene>
    <name evidence="1" type="ORF">GCM10022277_34870</name>
</gene>
<dbReference type="Proteomes" id="UP001501565">
    <property type="component" value="Unassembled WGS sequence"/>
</dbReference>
<evidence type="ECO:0000313" key="2">
    <source>
        <dbReference type="Proteomes" id="UP001501565"/>
    </source>
</evidence>
<name>A0ABP7N2L6_9GAMM</name>
<reference evidence="2" key="1">
    <citation type="journal article" date="2019" name="Int. J. Syst. Evol. Microbiol.">
        <title>The Global Catalogue of Microorganisms (GCM) 10K type strain sequencing project: providing services to taxonomists for standard genome sequencing and annotation.</title>
        <authorList>
            <consortium name="The Broad Institute Genomics Platform"/>
            <consortium name="The Broad Institute Genome Sequencing Center for Infectious Disease"/>
            <person name="Wu L."/>
            <person name="Ma J."/>
        </authorList>
    </citation>
    <scope>NUCLEOTIDE SEQUENCE [LARGE SCALE GENOMIC DNA]</scope>
    <source>
        <strain evidence="2">JCM 17551</strain>
    </source>
</reference>
<dbReference type="EMBL" id="BAABBN010000012">
    <property type="protein sequence ID" value="GAA3935374.1"/>
    <property type="molecule type" value="Genomic_DNA"/>
</dbReference>
<proteinExistence type="predicted"/>
<evidence type="ECO:0000313" key="1">
    <source>
        <dbReference type="EMBL" id="GAA3935374.1"/>
    </source>
</evidence>
<keyword evidence="2" id="KW-1185">Reference proteome</keyword>